<dbReference type="AlphaFoldDB" id="A0A8S4RH54"/>
<dbReference type="Proteomes" id="UP000838756">
    <property type="component" value="Unassembled WGS sequence"/>
</dbReference>
<dbReference type="EMBL" id="CAKXAJ010025216">
    <property type="protein sequence ID" value="CAH2236659.1"/>
    <property type="molecule type" value="Genomic_DNA"/>
</dbReference>
<evidence type="ECO:0000313" key="2">
    <source>
        <dbReference type="EMBL" id="CAH2236659.1"/>
    </source>
</evidence>
<reference evidence="2" key="1">
    <citation type="submission" date="2022-03" db="EMBL/GenBank/DDBJ databases">
        <authorList>
            <person name="Lindestad O."/>
        </authorList>
    </citation>
    <scope>NUCLEOTIDE SEQUENCE</scope>
</reference>
<accession>A0A8S4RH54</accession>
<sequence length="72" mass="7462">MRSLIDRDRYVFLHNGSSGAENNTGIFIGSGGNKGPDEVSGPYLGPPVEFQKASELLTLRLVGAASAGKALG</sequence>
<gene>
    <name evidence="2" type="primary">jg16486</name>
    <name evidence="2" type="ORF">PAEG_LOCUS14012</name>
</gene>
<evidence type="ECO:0000256" key="1">
    <source>
        <dbReference type="SAM" id="MobiDB-lite"/>
    </source>
</evidence>
<organism evidence="2 3">
    <name type="scientific">Pararge aegeria aegeria</name>
    <dbReference type="NCBI Taxonomy" id="348720"/>
    <lineage>
        <taxon>Eukaryota</taxon>
        <taxon>Metazoa</taxon>
        <taxon>Ecdysozoa</taxon>
        <taxon>Arthropoda</taxon>
        <taxon>Hexapoda</taxon>
        <taxon>Insecta</taxon>
        <taxon>Pterygota</taxon>
        <taxon>Neoptera</taxon>
        <taxon>Endopterygota</taxon>
        <taxon>Lepidoptera</taxon>
        <taxon>Glossata</taxon>
        <taxon>Ditrysia</taxon>
        <taxon>Papilionoidea</taxon>
        <taxon>Nymphalidae</taxon>
        <taxon>Satyrinae</taxon>
        <taxon>Satyrini</taxon>
        <taxon>Parargina</taxon>
        <taxon>Pararge</taxon>
    </lineage>
</organism>
<feature type="region of interest" description="Disordered" evidence="1">
    <location>
        <begin position="24"/>
        <end position="45"/>
    </location>
</feature>
<evidence type="ECO:0000313" key="3">
    <source>
        <dbReference type="Proteomes" id="UP000838756"/>
    </source>
</evidence>
<proteinExistence type="predicted"/>
<keyword evidence="3" id="KW-1185">Reference proteome</keyword>
<comment type="caution">
    <text evidence="2">The sequence shown here is derived from an EMBL/GenBank/DDBJ whole genome shotgun (WGS) entry which is preliminary data.</text>
</comment>
<name>A0A8S4RH54_9NEOP</name>
<protein>
    <submittedName>
        <fullName evidence="2">Jg16486 protein</fullName>
    </submittedName>
</protein>